<dbReference type="Pfam" id="PF13472">
    <property type="entry name" value="Lipase_GDSL_2"/>
    <property type="match status" value="1"/>
</dbReference>
<dbReference type="VEuPathDB" id="FungiDB:ASPVEDRAFT_152445"/>
<dbReference type="PANTHER" id="PTHR30383">
    <property type="entry name" value="THIOESTERASE 1/PROTEASE 1/LYSOPHOSPHOLIPASE L1"/>
    <property type="match status" value="1"/>
</dbReference>
<dbReference type="Proteomes" id="UP000184073">
    <property type="component" value="Unassembled WGS sequence"/>
</dbReference>
<evidence type="ECO:0000313" key="4">
    <source>
        <dbReference type="Proteomes" id="UP000184073"/>
    </source>
</evidence>
<dbReference type="PANTHER" id="PTHR30383:SF31">
    <property type="entry name" value="SGNH HYDROLASE-TYPE ESTERASE DOMAIN-CONTAINING PROTEIN-RELATED"/>
    <property type="match status" value="1"/>
</dbReference>
<dbReference type="InterPro" id="IPR013830">
    <property type="entry name" value="SGNH_hydro"/>
</dbReference>
<evidence type="ECO:0000256" key="1">
    <source>
        <dbReference type="SAM" id="SignalP"/>
    </source>
</evidence>
<proteinExistence type="predicted"/>
<dbReference type="InterPro" id="IPR036514">
    <property type="entry name" value="SGNH_hydro_sf"/>
</dbReference>
<organism evidence="3 4">
    <name type="scientific">Aspergillus versicolor CBS 583.65</name>
    <dbReference type="NCBI Taxonomy" id="1036611"/>
    <lineage>
        <taxon>Eukaryota</taxon>
        <taxon>Fungi</taxon>
        <taxon>Dikarya</taxon>
        <taxon>Ascomycota</taxon>
        <taxon>Pezizomycotina</taxon>
        <taxon>Eurotiomycetes</taxon>
        <taxon>Eurotiomycetidae</taxon>
        <taxon>Eurotiales</taxon>
        <taxon>Aspergillaceae</taxon>
        <taxon>Aspergillus</taxon>
        <taxon>Aspergillus subgen. Nidulantes</taxon>
    </lineage>
</organism>
<feature type="chain" id="PRO_5013335916" description="SGNH hydrolase-type esterase domain-containing protein" evidence="1">
    <location>
        <begin position="20"/>
        <end position="265"/>
    </location>
</feature>
<dbReference type="RefSeq" id="XP_040669808.1">
    <property type="nucleotide sequence ID" value="XM_040808308.1"/>
</dbReference>
<keyword evidence="1" id="KW-0732">Signal</keyword>
<dbReference type="EMBL" id="KV878131">
    <property type="protein sequence ID" value="OJJ04046.1"/>
    <property type="molecule type" value="Genomic_DNA"/>
</dbReference>
<dbReference type="Gene3D" id="3.40.50.1110">
    <property type="entry name" value="SGNH hydrolase"/>
    <property type="match status" value="1"/>
</dbReference>
<dbReference type="AlphaFoldDB" id="A0A1L9PRH1"/>
<feature type="domain" description="SGNH hydrolase-type esterase" evidence="2">
    <location>
        <begin position="49"/>
        <end position="222"/>
    </location>
</feature>
<evidence type="ECO:0000313" key="3">
    <source>
        <dbReference type="EMBL" id="OJJ04046.1"/>
    </source>
</evidence>
<dbReference type="GeneID" id="63723819"/>
<dbReference type="InterPro" id="IPR051532">
    <property type="entry name" value="Ester_Hydrolysis_Enzymes"/>
</dbReference>
<dbReference type="OrthoDB" id="6123at2759"/>
<name>A0A1L9PRH1_ASPVE</name>
<dbReference type="STRING" id="1036611.A0A1L9PRH1"/>
<protein>
    <recommendedName>
        <fullName evidence="2">SGNH hydrolase-type esterase domain-containing protein</fullName>
    </recommendedName>
</protein>
<gene>
    <name evidence="3" type="ORF">ASPVEDRAFT_152445</name>
</gene>
<dbReference type="CDD" id="cd01833">
    <property type="entry name" value="XynB_like"/>
    <property type="match status" value="1"/>
</dbReference>
<keyword evidence="4" id="KW-1185">Reference proteome</keyword>
<feature type="signal peptide" evidence="1">
    <location>
        <begin position="1"/>
        <end position="19"/>
    </location>
</feature>
<dbReference type="SUPFAM" id="SSF52266">
    <property type="entry name" value="SGNH hydrolase"/>
    <property type="match status" value="1"/>
</dbReference>
<sequence length="265" mass="29197">MQLHLRLCAIALLVLPALASPLPFHNNGNDADSPSLHGRQSSTLRVMPLGASITYGTSSTDKNGYRKALRDSMTSAGYNVDMVGSRKSGTMSDNDVEGWPGYTINQVFDKVKAQYHLKPDLVLINAGTNDCTQDQEEALVNAKGRMTNMVRGIFDNIDDVTIVLSGLLPNKNRNDCTRTLNDQYRTIVSEMAGRKIVFADTWGSFTFDDLADTTHPNDAGYKKMADIWWRAVRNAADKGFLRSMDALWRNGKADKEAGKDTGADK</sequence>
<evidence type="ECO:0000259" key="2">
    <source>
        <dbReference type="Pfam" id="PF13472"/>
    </source>
</evidence>
<dbReference type="GO" id="GO:0004622">
    <property type="term" value="F:phosphatidylcholine lysophospholipase activity"/>
    <property type="evidence" value="ECO:0007669"/>
    <property type="project" value="TreeGrafter"/>
</dbReference>
<accession>A0A1L9PRH1</accession>
<reference evidence="4" key="1">
    <citation type="journal article" date="2017" name="Genome Biol.">
        <title>Comparative genomics reveals high biological diversity and specific adaptations in the industrially and medically important fungal genus Aspergillus.</title>
        <authorList>
            <person name="de Vries R.P."/>
            <person name="Riley R."/>
            <person name="Wiebenga A."/>
            <person name="Aguilar-Osorio G."/>
            <person name="Amillis S."/>
            <person name="Uchima C.A."/>
            <person name="Anderluh G."/>
            <person name="Asadollahi M."/>
            <person name="Askin M."/>
            <person name="Barry K."/>
            <person name="Battaglia E."/>
            <person name="Bayram O."/>
            <person name="Benocci T."/>
            <person name="Braus-Stromeyer S.A."/>
            <person name="Caldana C."/>
            <person name="Canovas D."/>
            <person name="Cerqueira G.C."/>
            <person name="Chen F."/>
            <person name="Chen W."/>
            <person name="Choi C."/>
            <person name="Clum A."/>
            <person name="Dos Santos R.A."/>
            <person name="Damasio A.R."/>
            <person name="Diallinas G."/>
            <person name="Emri T."/>
            <person name="Fekete E."/>
            <person name="Flipphi M."/>
            <person name="Freyberg S."/>
            <person name="Gallo A."/>
            <person name="Gournas C."/>
            <person name="Habgood R."/>
            <person name="Hainaut M."/>
            <person name="Harispe M.L."/>
            <person name="Henrissat B."/>
            <person name="Hilden K.S."/>
            <person name="Hope R."/>
            <person name="Hossain A."/>
            <person name="Karabika E."/>
            <person name="Karaffa L."/>
            <person name="Karanyi Z."/>
            <person name="Krasevec N."/>
            <person name="Kuo A."/>
            <person name="Kusch H."/>
            <person name="LaButti K."/>
            <person name="Lagendijk E.L."/>
            <person name="Lapidus A."/>
            <person name="Levasseur A."/>
            <person name="Lindquist E."/>
            <person name="Lipzen A."/>
            <person name="Logrieco A.F."/>
            <person name="MacCabe A."/>
            <person name="Maekelae M.R."/>
            <person name="Malavazi I."/>
            <person name="Melin P."/>
            <person name="Meyer V."/>
            <person name="Mielnichuk N."/>
            <person name="Miskei M."/>
            <person name="Molnar A.P."/>
            <person name="Mule G."/>
            <person name="Ngan C.Y."/>
            <person name="Orejas M."/>
            <person name="Orosz E."/>
            <person name="Ouedraogo J.P."/>
            <person name="Overkamp K.M."/>
            <person name="Park H.-S."/>
            <person name="Perrone G."/>
            <person name="Piumi F."/>
            <person name="Punt P.J."/>
            <person name="Ram A.F."/>
            <person name="Ramon A."/>
            <person name="Rauscher S."/>
            <person name="Record E."/>
            <person name="Riano-Pachon D.M."/>
            <person name="Robert V."/>
            <person name="Roehrig J."/>
            <person name="Ruller R."/>
            <person name="Salamov A."/>
            <person name="Salih N.S."/>
            <person name="Samson R.A."/>
            <person name="Sandor E."/>
            <person name="Sanguinetti M."/>
            <person name="Schuetze T."/>
            <person name="Sepcic K."/>
            <person name="Shelest E."/>
            <person name="Sherlock G."/>
            <person name="Sophianopoulou V."/>
            <person name="Squina F.M."/>
            <person name="Sun H."/>
            <person name="Susca A."/>
            <person name="Todd R.B."/>
            <person name="Tsang A."/>
            <person name="Unkles S.E."/>
            <person name="van de Wiele N."/>
            <person name="van Rossen-Uffink D."/>
            <person name="Oliveira J.V."/>
            <person name="Vesth T.C."/>
            <person name="Visser J."/>
            <person name="Yu J.-H."/>
            <person name="Zhou M."/>
            <person name="Andersen M.R."/>
            <person name="Archer D.B."/>
            <person name="Baker S.E."/>
            <person name="Benoit I."/>
            <person name="Brakhage A.A."/>
            <person name="Braus G.H."/>
            <person name="Fischer R."/>
            <person name="Frisvad J.C."/>
            <person name="Goldman G.H."/>
            <person name="Houbraken J."/>
            <person name="Oakley B."/>
            <person name="Pocsi I."/>
            <person name="Scazzocchio C."/>
            <person name="Seiboth B."/>
            <person name="vanKuyk P.A."/>
            <person name="Wortman J."/>
            <person name="Dyer P.S."/>
            <person name="Grigoriev I.V."/>
        </authorList>
    </citation>
    <scope>NUCLEOTIDE SEQUENCE [LARGE SCALE GENOMIC DNA]</scope>
    <source>
        <strain evidence="4">CBS 583.65</strain>
    </source>
</reference>